<evidence type="ECO:0000313" key="2">
    <source>
        <dbReference type="Proteomes" id="UP001313132"/>
    </source>
</evidence>
<gene>
    <name evidence="1" type="ORF">WCT63_09625</name>
</gene>
<comment type="caution">
    <text evidence="1">The sequence shown here is derived from an EMBL/GenBank/DDBJ whole genome shotgun (WGS) entry which is preliminary data.</text>
</comment>
<sequence length="490" mass="56798">MRKNNFIKKIINDITKSKSLNISLQKSQRLGNLLWDNNVGVYELYDFEESLSEKYIQSMCSKEIDQLSITDQEGELFIVSQPYFTGGHTRLMERLSSFLEKKPDLLVTRNVNDDIIIRMNGFFDEVFLCSEILFPDDTNRIFELAKKIIRYKNVILNIHPDDIHAVIACSLVKKVNSGIKFFFVNHADHTFSYGSSIADIWFEISEFGRRVDSLRRLTAKKSFLGIPIESVSSYSGQHNAYRNIKDGDIFFTSAASYKYNKVKEESFKPLIHKIIKNYPTSKFYIIGCDIKKDPWWIIEKIKHRGNIKLIENVSYENYLKITKGASVYIDSHPLPGGTAFSEQYFSHKICAGVVSPIQGYSPIELFKEKNIDNIFSIKKTKEEIQKIDSMAQEIHSIATVKKRFNDAIYNNIYAENLCAKYIPWSGDIHFLEEKRIKTIPKSFKKFDRMKIICLTNLGVVNFITSLIKIKTKKILATVLKKYFIHDHLKN</sequence>
<protein>
    <recommendedName>
        <fullName evidence="3">Glycosyltransferase</fullName>
    </recommendedName>
</protein>
<keyword evidence="2" id="KW-1185">Reference proteome</keyword>
<dbReference type="RefSeq" id="WP_039474592.1">
    <property type="nucleotide sequence ID" value="NZ_JBBBON010000007.1"/>
</dbReference>
<organism evidence="1 2">
    <name type="scientific">Pectobacterium versatile</name>
    <dbReference type="NCBI Taxonomy" id="2488639"/>
    <lineage>
        <taxon>Bacteria</taxon>
        <taxon>Pseudomonadati</taxon>
        <taxon>Pseudomonadota</taxon>
        <taxon>Gammaproteobacteria</taxon>
        <taxon>Enterobacterales</taxon>
        <taxon>Pectobacteriaceae</taxon>
        <taxon>Pectobacterium</taxon>
    </lineage>
</organism>
<proteinExistence type="predicted"/>
<evidence type="ECO:0008006" key="3">
    <source>
        <dbReference type="Google" id="ProtNLM"/>
    </source>
</evidence>
<dbReference type="SUPFAM" id="SSF53756">
    <property type="entry name" value="UDP-Glycosyltransferase/glycogen phosphorylase"/>
    <property type="match status" value="1"/>
</dbReference>
<name>A0ABU8JXN7_9GAMM</name>
<dbReference type="EMBL" id="JBBBON010000007">
    <property type="protein sequence ID" value="MEI7102707.1"/>
    <property type="molecule type" value="Genomic_DNA"/>
</dbReference>
<evidence type="ECO:0000313" key="1">
    <source>
        <dbReference type="EMBL" id="MEI7102707.1"/>
    </source>
</evidence>
<reference evidence="1 2" key="1">
    <citation type="submission" date="2024-03" db="EMBL/GenBank/DDBJ databases">
        <title>Analysis of soft rot Pectobacteriaceae population diversity in US potato growing regions between 2016 and 2022.</title>
        <authorList>
            <person name="Ma X."/>
            <person name="Zhang X."/>
            <person name="Stodghill P."/>
            <person name="Rioux R."/>
            <person name="Babler B."/>
            <person name="Shrestha S."/>
            <person name="Babler B."/>
            <person name="Rivedal H."/>
            <person name="Frost K."/>
            <person name="Hao J."/>
            <person name="Secor G."/>
            <person name="Swingle B."/>
        </authorList>
    </citation>
    <scope>NUCLEOTIDE SEQUENCE [LARGE SCALE GENOMIC DNA]</scope>
    <source>
        <strain evidence="1 2">UMSS2</strain>
    </source>
</reference>
<dbReference type="Proteomes" id="UP001313132">
    <property type="component" value="Unassembled WGS sequence"/>
</dbReference>
<accession>A0ABU8JXN7</accession>